<proteinExistence type="predicted"/>
<protein>
    <submittedName>
        <fullName evidence="1">Uncharacterized protein</fullName>
    </submittedName>
</protein>
<sequence length="206" mass="23590">MDVHSGSRTAVPETPRGFNHPAEWPPYAKLRLFRGGTLKSIYSKISLRLYLLQSPVWMTLVSIQHITGEVLEDCVFFEHEGTLYMALAIQLGAMQYCRNSRLQCIIYEWLGTTMDMKHAFAAPELRKIGVFQSSDTGPLWCLLPGGSNNSYIPIAFKRKGYYSCKFCRTIRLLVLFTGCAFSRRESVAVTIRQFFIFNTFNSQSRF</sequence>
<comment type="caution">
    <text evidence="1">The sequence shown here is derived from an EMBL/GenBank/DDBJ whole genome shotgun (WGS) entry which is preliminary data.</text>
</comment>
<reference evidence="1 2" key="1">
    <citation type="journal article" date="2023" name="Nucleic Acids Res.">
        <title>The hologenome of Daphnia magna reveals possible DNA methylation and microbiome-mediated evolution of the host genome.</title>
        <authorList>
            <person name="Chaturvedi A."/>
            <person name="Li X."/>
            <person name="Dhandapani V."/>
            <person name="Marshall H."/>
            <person name="Kissane S."/>
            <person name="Cuenca-Cambronero M."/>
            <person name="Asole G."/>
            <person name="Calvet F."/>
            <person name="Ruiz-Romero M."/>
            <person name="Marangio P."/>
            <person name="Guigo R."/>
            <person name="Rago D."/>
            <person name="Mirbahai L."/>
            <person name="Eastwood N."/>
            <person name="Colbourne J.K."/>
            <person name="Zhou J."/>
            <person name="Mallon E."/>
            <person name="Orsini L."/>
        </authorList>
    </citation>
    <scope>NUCLEOTIDE SEQUENCE [LARGE SCALE GENOMIC DNA]</scope>
    <source>
        <strain evidence="1">LRV0_1</strain>
    </source>
</reference>
<name>A0ABR0B6H8_9CRUS</name>
<accession>A0ABR0B6H8</accession>
<keyword evidence="2" id="KW-1185">Reference proteome</keyword>
<dbReference type="EMBL" id="JAOYFB010000040">
    <property type="protein sequence ID" value="KAK4037288.1"/>
    <property type="molecule type" value="Genomic_DNA"/>
</dbReference>
<dbReference type="Proteomes" id="UP001234178">
    <property type="component" value="Unassembled WGS sequence"/>
</dbReference>
<evidence type="ECO:0000313" key="2">
    <source>
        <dbReference type="Proteomes" id="UP001234178"/>
    </source>
</evidence>
<gene>
    <name evidence="1" type="ORF">OUZ56_029324</name>
</gene>
<evidence type="ECO:0000313" key="1">
    <source>
        <dbReference type="EMBL" id="KAK4037288.1"/>
    </source>
</evidence>
<organism evidence="1 2">
    <name type="scientific">Daphnia magna</name>
    <dbReference type="NCBI Taxonomy" id="35525"/>
    <lineage>
        <taxon>Eukaryota</taxon>
        <taxon>Metazoa</taxon>
        <taxon>Ecdysozoa</taxon>
        <taxon>Arthropoda</taxon>
        <taxon>Crustacea</taxon>
        <taxon>Branchiopoda</taxon>
        <taxon>Diplostraca</taxon>
        <taxon>Cladocera</taxon>
        <taxon>Anomopoda</taxon>
        <taxon>Daphniidae</taxon>
        <taxon>Daphnia</taxon>
    </lineage>
</organism>